<dbReference type="RefSeq" id="WP_141881597.1">
    <property type="nucleotide sequence ID" value="NZ_VFOM01000003.1"/>
</dbReference>
<feature type="signal peptide" evidence="6">
    <location>
        <begin position="1"/>
        <end position="24"/>
    </location>
</feature>
<gene>
    <name evidence="8" type="ORF">FB562_2389</name>
</gene>
<sequence length="194" mass="20164">MFRAGAVALAAVVLLAGCTGDPLAERYGNGGSDNRTSNDGAITEIAPENRGDAPTFEGTTDAGGTVSSDDYAGEILVVNFWYAACGPCRAEAPDLEALFQEHKDSGVSFLGVNTLDQSATALAFARNYGISYPSVMDGDTGEVRLAFAGQASPSAVPTTLVLDKKGRVAVRFLGQITAPSNLDTVIRELLAEEL</sequence>
<dbReference type="InterPro" id="IPR036249">
    <property type="entry name" value="Thioredoxin-like_sf"/>
</dbReference>
<protein>
    <submittedName>
        <fullName evidence="8">Thiol-disulfide isomerase/thioredoxin</fullName>
    </submittedName>
</protein>
<dbReference type="OrthoDB" id="9796554at2"/>
<dbReference type="AlphaFoldDB" id="A0A542YA53"/>
<accession>A0A542YA53</accession>
<comment type="subcellular location">
    <subcellularLocation>
        <location evidence="1">Cell envelope</location>
    </subcellularLocation>
</comment>
<keyword evidence="4" id="KW-1015">Disulfide bond</keyword>
<feature type="domain" description="Thioredoxin" evidence="7">
    <location>
        <begin position="47"/>
        <end position="194"/>
    </location>
</feature>
<feature type="chain" id="PRO_5021965171" evidence="6">
    <location>
        <begin position="25"/>
        <end position="194"/>
    </location>
</feature>
<dbReference type="GO" id="GO:0016853">
    <property type="term" value="F:isomerase activity"/>
    <property type="evidence" value="ECO:0007669"/>
    <property type="project" value="UniProtKB-KW"/>
</dbReference>
<keyword evidence="8" id="KW-0413">Isomerase</keyword>
<evidence type="ECO:0000313" key="8">
    <source>
        <dbReference type="EMBL" id="TQL44980.1"/>
    </source>
</evidence>
<dbReference type="Pfam" id="PF00578">
    <property type="entry name" value="AhpC-TSA"/>
    <property type="match status" value="1"/>
</dbReference>
<keyword evidence="3" id="KW-0812">Transmembrane</keyword>
<evidence type="ECO:0000256" key="2">
    <source>
        <dbReference type="ARBA" id="ARBA00022748"/>
    </source>
</evidence>
<dbReference type="InterPro" id="IPR000866">
    <property type="entry name" value="AhpC/TSA"/>
</dbReference>
<dbReference type="GO" id="GO:0016491">
    <property type="term" value="F:oxidoreductase activity"/>
    <property type="evidence" value="ECO:0007669"/>
    <property type="project" value="InterPro"/>
</dbReference>
<dbReference type="Gene3D" id="3.40.30.10">
    <property type="entry name" value="Glutaredoxin"/>
    <property type="match status" value="1"/>
</dbReference>
<proteinExistence type="predicted"/>
<keyword evidence="9" id="KW-1185">Reference proteome</keyword>
<dbReference type="PROSITE" id="PS51257">
    <property type="entry name" value="PROKAR_LIPOPROTEIN"/>
    <property type="match status" value="1"/>
</dbReference>
<evidence type="ECO:0000256" key="6">
    <source>
        <dbReference type="SAM" id="SignalP"/>
    </source>
</evidence>
<dbReference type="GO" id="GO:0017004">
    <property type="term" value="P:cytochrome complex assembly"/>
    <property type="evidence" value="ECO:0007669"/>
    <property type="project" value="UniProtKB-KW"/>
</dbReference>
<keyword evidence="6" id="KW-0732">Signal</keyword>
<dbReference type="PANTHER" id="PTHR42852">
    <property type="entry name" value="THIOL:DISULFIDE INTERCHANGE PROTEIN DSBE"/>
    <property type="match status" value="1"/>
</dbReference>
<dbReference type="SUPFAM" id="SSF52833">
    <property type="entry name" value="Thioredoxin-like"/>
    <property type="match status" value="1"/>
</dbReference>
<evidence type="ECO:0000256" key="1">
    <source>
        <dbReference type="ARBA" id="ARBA00004196"/>
    </source>
</evidence>
<dbReference type="GO" id="GO:0030313">
    <property type="term" value="C:cell envelope"/>
    <property type="evidence" value="ECO:0007669"/>
    <property type="project" value="UniProtKB-SubCell"/>
</dbReference>
<keyword evidence="5" id="KW-0676">Redox-active center</keyword>
<keyword evidence="2" id="KW-0201">Cytochrome c-type biogenesis</keyword>
<dbReference type="CDD" id="cd02966">
    <property type="entry name" value="TlpA_like_family"/>
    <property type="match status" value="1"/>
</dbReference>
<dbReference type="GO" id="GO:0016209">
    <property type="term" value="F:antioxidant activity"/>
    <property type="evidence" value="ECO:0007669"/>
    <property type="project" value="InterPro"/>
</dbReference>
<name>A0A542YA53_9MICO</name>
<evidence type="ECO:0000259" key="7">
    <source>
        <dbReference type="PROSITE" id="PS51352"/>
    </source>
</evidence>
<evidence type="ECO:0000313" key="9">
    <source>
        <dbReference type="Proteomes" id="UP000317998"/>
    </source>
</evidence>
<dbReference type="PROSITE" id="PS51352">
    <property type="entry name" value="THIOREDOXIN_2"/>
    <property type="match status" value="1"/>
</dbReference>
<organism evidence="8 9">
    <name type="scientific">Homoserinimonas aerilata</name>
    <dbReference type="NCBI Taxonomy" id="1162970"/>
    <lineage>
        <taxon>Bacteria</taxon>
        <taxon>Bacillati</taxon>
        <taxon>Actinomycetota</taxon>
        <taxon>Actinomycetes</taxon>
        <taxon>Micrococcales</taxon>
        <taxon>Microbacteriaceae</taxon>
        <taxon>Homoserinimonas</taxon>
    </lineage>
</organism>
<reference evidence="8 9" key="1">
    <citation type="submission" date="2019-06" db="EMBL/GenBank/DDBJ databases">
        <title>Sequencing the genomes of 1000 actinobacteria strains.</title>
        <authorList>
            <person name="Klenk H.-P."/>
        </authorList>
    </citation>
    <scope>NUCLEOTIDE SEQUENCE [LARGE SCALE GENOMIC DNA]</scope>
    <source>
        <strain evidence="8 9">DSM 26477</strain>
    </source>
</reference>
<evidence type="ECO:0000256" key="4">
    <source>
        <dbReference type="ARBA" id="ARBA00023157"/>
    </source>
</evidence>
<keyword evidence="3" id="KW-0735">Signal-anchor</keyword>
<comment type="caution">
    <text evidence="8">The sequence shown here is derived from an EMBL/GenBank/DDBJ whole genome shotgun (WGS) entry which is preliminary data.</text>
</comment>
<evidence type="ECO:0000256" key="5">
    <source>
        <dbReference type="ARBA" id="ARBA00023284"/>
    </source>
</evidence>
<dbReference type="InterPro" id="IPR050553">
    <property type="entry name" value="Thioredoxin_ResA/DsbE_sf"/>
</dbReference>
<dbReference type="InterPro" id="IPR013766">
    <property type="entry name" value="Thioredoxin_domain"/>
</dbReference>
<dbReference type="EMBL" id="VFOM01000003">
    <property type="protein sequence ID" value="TQL44980.1"/>
    <property type="molecule type" value="Genomic_DNA"/>
</dbReference>
<evidence type="ECO:0000256" key="3">
    <source>
        <dbReference type="ARBA" id="ARBA00022968"/>
    </source>
</evidence>
<dbReference type="Proteomes" id="UP000317998">
    <property type="component" value="Unassembled WGS sequence"/>
</dbReference>
<dbReference type="PANTHER" id="PTHR42852:SF6">
    <property type="entry name" value="THIOL:DISULFIDE INTERCHANGE PROTEIN DSBE"/>
    <property type="match status" value="1"/>
</dbReference>